<dbReference type="InterPro" id="IPR011990">
    <property type="entry name" value="TPR-like_helical_dom_sf"/>
</dbReference>
<keyword evidence="1" id="KW-0677">Repeat</keyword>
<dbReference type="SUPFAM" id="SSF48452">
    <property type="entry name" value="TPR-like"/>
    <property type="match status" value="1"/>
</dbReference>
<feature type="compositionally biased region" description="Basic and acidic residues" evidence="3">
    <location>
        <begin position="639"/>
        <end position="661"/>
    </location>
</feature>
<evidence type="ECO:0000256" key="3">
    <source>
        <dbReference type="SAM" id="MobiDB-lite"/>
    </source>
</evidence>
<dbReference type="GO" id="GO:0006355">
    <property type="term" value="P:regulation of DNA-templated transcription"/>
    <property type="evidence" value="ECO:0007669"/>
    <property type="project" value="InterPro"/>
</dbReference>
<sequence>MISIAFGDEETFELDTHNLPRDTAFSALTELLDDYNVSPKQQRMIAMEYYRQGLENEFVQLLESLIKNSVFNEEDQNTTAALLNSYWIKKGRRPQIGGGPDVNNLLKGIISLKEGEAKKAAYFFQMCKFSLGLEVLDFMENRRFVFGNRSLKLLHEYRRGKSSDARTNDETNKYVRYRIDSEYRKQVDITEQDVVHWLGASSALGTDGAAPAEVAEEKRSFFGSIDVLLELAERYIGVDEKTALQVLDRIPDNDDKFFLMGKVEHLKKNYEGAVEHYKRSQLTLARYARCRIEQDRALDIDTRTQESDNFQAYLCRKLNTSIKHECDVHDVFLAKDSPSVYTYRKLAGNPYVSASAVMNNLAFYMWLEMERFQTVSREFKPLHEPARVHPRDSLMPEMHGTASANAAIRSIRSLKEKKMDFLNFEASMTDQKERMMSILCMALKAAPSEYEDAIKHNIDVLGNSDLRDALEQNNVEKIKETRDQNLLGYLHLFNKSLDMARRLLKDDNLALGCIYLEYFHKEKSMRLLDKAVGFFGKSSSVYAVNGMALALVLKGMHSEAKTVLKKLVQELPLANINLGNLYAVEAQYSKAIACFRKVPLSEYTFSVLKALSIIEGDRKLMGDLWCLRQDEELEATLRRMDASGKGAQLDRTEAETEKSGDGADIQPTGRHPGVQTSTDRGAQ</sequence>
<feature type="region of interest" description="Disordered" evidence="3">
    <location>
        <begin position="639"/>
        <end position="683"/>
    </location>
</feature>
<reference evidence="4" key="1">
    <citation type="journal article" date="2024" name="Gigascience">
        <title>Chromosome-level genome of the poultry shaft louse Menopon gallinae provides insight into the host-switching and adaptive evolution of parasitic lice.</title>
        <authorList>
            <person name="Xu Y."/>
            <person name="Ma L."/>
            <person name="Liu S."/>
            <person name="Liang Y."/>
            <person name="Liu Q."/>
            <person name="He Z."/>
            <person name="Tian L."/>
            <person name="Duan Y."/>
            <person name="Cai W."/>
            <person name="Li H."/>
            <person name="Song F."/>
        </authorList>
    </citation>
    <scope>NUCLEOTIDE SEQUENCE</scope>
    <source>
        <strain evidence="4">Cailab_2023a</strain>
    </source>
</reference>
<dbReference type="AlphaFoldDB" id="A0AAW2H7F0"/>
<dbReference type="InterPro" id="IPR031101">
    <property type="entry name" value="Ctr9"/>
</dbReference>
<dbReference type="EMBL" id="JARGDH010000006">
    <property type="protein sequence ID" value="KAL0265596.1"/>
    <property type="molecule type" value="Genomic_DNA"/>
</dbReference>
<dbReference type="Gene3D" id="1.25.40.10">
    <property type="entry name" value="Tetratricopeptide repeat domain"/>
    <property type="match status" value="1"/>
</dbReference>
<dbReference type="GO" id="GO:0000993">
    <property type="term" value="F:RNA polymerase II complex binding"/>
    <property type="evidence" value="ECO:0007669"/>
    <property type="project" value="TreeGrafter"/>
</dbReference>
<dbReference type="GO" id="GO:0006368">
    <property type="term" value="P:transcription elongation by RNA polymerase II"/>
    <property type="evidence" value="ECO:0007669"/>
    <property type="project" value="TreeGrafter"/>
</dbReference>
<feature type="compositionally biased region" description="Polar residues" evidence="3">
    <location>
        <begin position="674"/>
        <end position="683"/>
    </location>
</feature>
<gene>
    <name evidence="4" type="ORF">PYX00_011309</name>
</gene>
<proteinExistence type="predicted"/>
<comment type="caution">
    <text evidence="4">The sequence shown here is derived from an EMBL/GenBank/DDBJ whole genome shotgun (WGS) entry which is preliminary data.</text>
</comment>
<evidence type="ECO:0000313" key="4">
    <source>
        <dbReference type="EMBL" id="KAL0265596.1"/>
    </source>
</evidence>
<dbReference type="PANTHER" id="PTHR14027:SF2">
    <property type="entry name" value="RNA POLYMERASE-ASSOCIATED PROTEIN CTR9 HOMOLOG"/>
    <property type="match status" value="1"/>
</dbReference>
<dbReference type="PANTHER" id="PTHR14027">
    <property type="entry name" value="RNA POLYMERASE-ASSOCIATED PROTEIN CTR9"/>
    <property type="match status" value="1"/>
</dbReference>
<accession>A0AAW2H7F0</accession>
<protein>
    <recommendedName>
        <fullName evidence="5">Tetratricopeptide repeat protein</fullName>
    </recommendedName>
</protein>
<name>A0AAW2H7F0_9NEOP</name>
<evidence type="ECO:0000256" key="1">
    <source>
        <dbReference type="ARBA" id="ARBA00022737"/>
    </source>
</evidence>
<dbReference type="GO" id="GO:0016593">
    <property type="term" value="C:Cdc73/Paf1 complex"/>
    <property type="evidence" value="ECO:0007669"/>
    <property type="project" value="TreeGrafter"/>
</dbReference>
<evidence type="ECO:0000256" key="2">
    <source>
        <dbReference type="ARBA" id="ARBA00022803"/>
    </source>
</evidence>
<organism evidence="4">
    <name type="scientific">Menopon gallinae</name>
    <name type="common">poultry shaft louse</name>
    <dbReference type="NCBI Taxonomy" id="328185"/>
    <lineage>
        <taxon>Eukaryota</taxon>
        <taxon>Metazoa</taxon>
        <taxon>Ecdysozoa</taxon>
        <taxon>Arthropoda</taxon>
        <taxon>Hexapoda</taxon>
        <taxon>Insecta</taxon>
        <taxon>Pterygota</taxon>
        <taxon>Neoptera</taxon>
        <taxon>Paraneoptera</taxon>
        <taxon>Psocodea</taxon>
        <taxon>Troctomorpha</taxon>
        <taxon>Phthiraptera</taxon>
        <taxon>Amblycera</taxon>
        <taxon>Menoponidae</taxon>
        <taxon>Menopon</taxon>
    </lineage>
</organism>
<evidence type="ECO:0008006" key="5">
    <source>
        <dbReference type="Google" id="ProtNLM"/>
    </source>
</evidence>
<keyword evidence="2" id="KW-0802">TPR repeat</keyword>